<dbReference type="Pfam" id="PF00092">
    <property type="entry name" value="VWA"/>
    <property type="match status" value="1"/>
</dbReference>
<feature type="region of interest" description="Disordered" evidence="1">
    <location>
        <begin position="1"/>
        <end position="23"/>
    </location>
</feature>
<dbReference type="STRING" id="1280837.A0A316VKX0"/>
<organism evidence="3 4">
    <name type="scientific">Meira miltonrushii</name>
    <dbReference type="NCBI Taxonomy" id="1280837"/>
    <lineage>
        <taxon>Eukaryota</taxon>
        <taxon>Fungi</taxon>
        <taxon>Dikarya</taxon>
        <taxon>Basidiomycota</taxon>
        <taxon>Ustilaginomycotina</taxon>
        <taxon>Exobasidiomycetes</taxon>
        <taxon>Exobasidiales</taxon>
        <taxon>Brachybasidiaceae</taxon>
        <taxon>Meira</taxon>
    </lineage>
</organism>
<accession>A0A316VKX0</accession>
<dbReference type="PANTHER" id="PTHR34706">
    <property type="entry name" value="SLR1338 PROTEIN"/>
    <property type="match status" value="1"/>
</dbReference>
<dbReference type="InParanoid" id="A0A316VKX0"/>
<evidence type="ECO:0000259" key="2">
    <source>
        <dbReference type="PROSITE" id="PS50234"/>
    </source>
</evidence>
<sequence>MSNDFTGGVSSTTSQASTRRQPSIKENQLEFLRAYDTIFIVDDSSSMNVNERPDGSIGKSRWEEARDALAGMVELAAKYDDDGVELHFLNSEKCLLNCHDPRQVKQLFDSIIPEGLTPTGTKLEMLLLQYMDDIETHKQTKAGTPPKKRNYVIITDGTPTDDPESVIVAIASRLDRGNFPLTQIGVQFVQVGDDADAREALEELDDALQAQHSCRDIVDTVPYSGMALNPDLLVKALLGGINRRLDRQAVNPNAAK</sequence>
<dbReference type="AlphaFoldDB" id="A0A316VKX0"/>
<dbReference type="PROSITE" id="PS50234">
    <property type="entry name" value="VWFA"/>
    <property type="match status" value="1"/>
</dbReference>
<dbReference type="InterPro" id="IPR002035">
    <property type="entry name" value="VWF_A"/>
</dbReference>
<dbReference type="RefSeq" id="XP_025357305.1">
    <property type="nucleotide sequence ID" value="XM_025496260.1"/>
</dbReference>
<keyword evidence="4" id="KW-1185">Reference proteome</keyword>
<protein>
    <recommendedName>
        <fullName evidence="2">VWFA domain-containing protein</fullName>
    </recommendedName>
</protein>
<dbReference type="Gene3D" id="3.40.50.410">
    <property type="entry name" value="von Willebrand factor, type A domain"/>
    <property type="match status" value="1"/>
</dbReference>
<dbReference type="GeneID" id="37018041"/>
<evidence type="ECO:0000313" key="4">
    <source>
        <dbReference type="Proteomes" id="UP000245771"/>
    </source>
</evidence>
<dbReference type="OrthoDB" id="2142040at2759"/>
<feature type="domain" description="VWFA" evidence="2">
    <location>
        <begin position="36"/>
        <end position="237"/>
    </location>
</feature>
<dbReference type="EMBL" id="KZ819602">
    <property type="protein sequence ID" value="PWN37003.1"/>
    <property type="molecule type" value="Genomic_DNA"/>
</dbReference>
<dbReference type="SUPFAM" id="SSF53300">
    <property type="entry name" value="vWA-like"/>
    <property type="match status" value="1"/>
</dbReference>
<feature type="compositionally biased region" description="Low complexity" evidence="1">
    <location>
        <begin position="10"/>
        <end position="21"/>
    </location>
</feature>
<evidence type="ECO:0000313" key="3">
    <source>
        <dbReference type="EMBL" id="PWN37003.1"/>
    </source>
</evidence>
<name>A0A316VKX0_9BASI</name>
<reference evidence="3 4" key="1">
    <citation type="journal article" date="2018" name="Mol. Biol. Evol.">
        <title>Broad Genomic Sampling Reveals a Smut Pathogenic Ancestry of the Fungal Clade Ustilaginomycotina.</title>
        <authorList>
            <person name="Kijpornyongpan T."/>
            <person name="Mondo S.J."/>
            <person name="Barry K."/>
            <person name="Sandor L."/>
            <person name="Lee J."/>
            <person name="Lipzen A."/>
            <person name="Pangilinan J."/>
            <person name="LaButti K."/>
            <person name="Hainaut M."/>
            <person name="Henrissat B."/>
            <person name="Grigoriev I.V."/>
            <person name="Spatafora J.W."/>
            <person name="Aime M.C."/>
        </authorList>
    </citation>
    <scope>NUCLEOTIDE SEQUENCE [LARGE SCALE GENOMIC DNA]</scope>
    <source>
        <strain evidence="3 4">MCA 3882</strain>
    </source>
</reference>
<evidence type="ECO:0000256" key="1">
    <source>
        <dbReference type="SAM" id="MobiDB-lite"/>
    </source>
</evidence>
<dbReference type="InterPro" id="IPR036465">
    <property type="entry name" value="vWFA_dom_sf"/>
</dbReference>
<dbReference type="PANTHER" id="PTHR34706:SF1">
    <property type="entry name" value="VWFA DOMAIN-CONTAINING PROTEIN"/>
    <property type="match status" value="1"/>
</dbReference>
<dbReference type="Proteomes" id="UP000245771">
    <property type="component" value="Unassembled WGS sequence"/>
</dbReference>
<gene>
    <name evidence="3" type="ORF">FA14DRAFT_117938</name>
</gene>
<proteinExistence type="predicted"/>